<dbReference type="InterPro" id="IPR021363">
    <property type="entry name" value="DUF2835"/>
</dbReference>
<organism evidence="1 2">
    <name type="scientific">Marinospirillum alkalitolerans</name>
    <dbReference type="NCBI Taxonomy" id="3123374"/>
    <lineage>
        <taxon>Bacteria</taxon>
        <taxon>Pseudomonadati</taxon>
        <taxon>Pseudomonadota</taxon>
        <taxon>Gammaproteobacteria</taxon>
        <taxon>Oceanospirillales</taxon>
        <taxon>Oceanospirillaceae</taxon>
        <taxon>Marinospirillum</taxon>
    </lineage>
</organism>
<comment type="caution">
    <text evidence="1">The sequence shown here is derived from an EMBL/GenBank/DDBJ whole genome shotgun (WGS) entry which is preliminary data.</text>
</comment>
<keyword evidence="2" id="KW-1185">Reference proteome</keyword>
<evidence type="ECO:0000313" key="1">
    <source>
        <dbReference type="EMBL" id="MFK7160426.1"/>
    </source>
</evidence>
<protein>
    <submittedName>
        <fullName evidence="1">DUF2835 family protein</fullName>
    </submittedName>
</protein>
<gene>
    <name evidence="1" type="ORF">V6U78_05185</name>
</gene>
<accession>A0ABW8PVW3</accession>
<proteinExistence type="predicted"/>
<dbReference type="Pfam" id="PF11197">
    <property type="entry name" value="DUF2835"/>
    <property type="match status" value="1"/>
</dbReference>
<dbReference type="EMBL" id="JBANFI010000003">
    <property type="protein sequence ID" value="MFK7160426.1"/>
    <property type="molecule type" value="Genomic_DNA"/>
</dbReference>
<sequence length="74" mass="8416">MPSVTVRLNVSAQEVLDFYQSSALNVKTTSVDGRSVVFPRRLLRTMVTHQGIQGLFRIHFNEQGQFVQIERLAP</sequence>
<reference evidence="1 2" key="1">
    <citation type="submission" date="2024-02" db="EMBL/GenBank/DDBJ databases">
        <title>Marinospirillum sp. MEB 164 isolated from Lonar lake sediment.</title>
        <authorList>
            <person name="Joshi A."/>
            <person name="Thite S."/>
        </authorList>
    </citation>
    <scope>NUCLEOTIDE SEQUENCE [LARGE SCALE GENOMIC DNA]</scope>
    <source>
        <strain evidence="1 2">MEB164</strain>
    </source>
</reference>
<name>A0ABW8PVW3_9GAMM</name>
<evidence type="ECO:0000313" key="2">
    <source>
        <dbReference type="Proteomes" id="UP001621714"/>
    </source>
</evidence>
<dbReference type="RefSeq" id="WP_405338114.1">
    <property type="nucleotide sequence ID" value="NZ_JBANFI010000003.1"/>
</dbReference>
<dbReference type="Proteomes" id="UP001621714">
    <property type="component" value="Unassembled WGS sequence"/>
</dbReference>